<evidence type="ECO:0000313" key="8">
    <source>
        <dbReference type="Proteomes" id="UP001489004"/>
    </source>
</evidence>
<dbReference type="AlphaFoldDB" id="A0AAW1QQ07"/>
<evidence type="ECO:0000256" key="3">
    <source>
        <dbReference type="ARBA" id="ARBA00022833"/>
    </source>
</evidence>
<keyword evidence="3" id="KW-0862">Zinc</keyword>
<evidence type="ECO:0000256" key="2">
    <source>
        <dbReference type="ARBA" id="ARBA00022771"/>
    </source>
</evidence>
<protein>
    <recommendedName>
        <fullName evidence="6">RING-type domain-containing protein</fullName>
    </recommendedName>
</protein>
<dbReference type="GO" id="GO:0140082">
    <property type="term" value="F:SUMO-ubiquitin ligase activity"/>
    <property type="evidence" value="ECO:0007669"/>
    <property type="project" value="TreeGrafter"/>
</dbReference>
<dbReference type="Pfam" id="PF13639">
    <property type="entry name" value="zf-RING_2"/>
    <property type="match status" value="1"/>
</dbReference>
<dbReference type="SMART" id="SM00184">
    <property type="entry name" value="RING"/>
    <property type="match status" value="1"/>
</dbReference>
<dbReference type="SUPFAM" id="SSF57850">
    <property type="entry name" value="RING/U-box"/>
    <property type="match status" value="1"/>
</dbReference>
<dbReference type="GO" id="GO:0033768">
    <property type="term" value="C:SUMO-targeted ubiquitin ligase complex"/>
    <property type="evidence" value="ECO:0007669"/>
    <property type="project" value="TreeGrafter"/>
</dbReference>
<dbReference type="PANTHER" id="PTHR47094">
    <property type="entry name" value="ELFLESS, ISOFORM B"/>
    <property type="match status" value="1"/>
</dbReference>
<dbReference type="GO" id="GO:0061630">
    <property type="term" value="F:ubiquitin protein ligase activity"/>
    <property type="evidence" value="ECO:0007669"/>
    <property type="project" value="InterPro"/>
</dbReference>
<keyword evidence="1" id="KW-0479">Metal-binding</keyword>
<keyword evidence="2 4" id="KW-0863">Zinc-finger</keyword>
<name>A0AAW1QQ07_9CHLO</name>
<sequence length="185" mass="19888">MADSEVINLSSDEEEDRRVAARPVQGTTEWSGAQPVNHRRRSGTAARRAAPAGRARARITVHLNQPAAAQDVVDLTSCSPPDSEVVFVGSHRPATQLAGKRRRGAPEAPQAAVLDGTKAQPEASPASGLKTSCPICLDPFKDPACGPCGHIFCLECLQDAVKAQKKCPTCRRTMQKRQVHRVYLS</sequence>
<organism evidence="7 8">
    <name type="scientific">[Myrmecia] bisecta</name>
    <dbReference type="NCBI Taxonomy" id="41462"/>
    <lineage>
        <taxon>Eukaryota</taxon>
        <taxon>Viridiplantae</taxon>
        <taxon>Chlorophyta</taxon>
        <taxon>core chlorophytes</taxon>
        <taxon>Trebouxiophyceae</taxon>
        <taxon>Trebouxiales</taxon>
        <taxon>Trebouxiaceae</taxon>
        <taxon>Myrmecia</taxon>
    </lineage>
</organism>
<reference evidence="7 8" key="1">
    <citation type="journal article" date="2024" name="Nat. Commun.">
        <title>Phylogenomics reveals the evolutionary origins of lichenization in chlorophyte algae.</title>
        <authorList>
            <person name="Puginier C."/>
            <person name="Libourel C."/>
            <person name="Otte J."/>
            <person name="Skaloud P."/>
            <person name="Haon M."/>
            <person name="Grisel S."/>
            <person name="Petersen M."/>
            <person name="Berrin J.G."/>
            <person name="Delaux P.M."/>
            <person name="Dal Grande F."/>
            <person name="Keller J."/>
        </authorList>
    </citation>
    <scope>NUCLEOTIDE SEQUENCE [LARGE SCALE GENOMIC DNA]</scope>
    <source>
        <strain evidence="7 8">SAG 2043</strain>
    </source>
</reference>
<comment type="caution">
    <text evidence="7">The sequence shown here is derived from an EMBL/GenBank/DDBJ whole genome shotgun (WGS) entry which is preliminary data.</text>
</comment>
<dbReference type="GO" id="GO:0008270">
    <property type="term" value="F:zinc ion binding"/>
    <property type="evidence" value="ECO:0007669"/>
    <property type="project" value="UniProtKB-KW"/>
</dbReference>
<dbReference type="InterPro" id="IPR013083">
    <property type="entry name" value="Znf_RING/FYVE/PHD"/>
</dbReference>
<accession>A0AAW1QQ07</accession>
<dbReference type="Gene3D" id="3.30.40.10">
    <property type="entry name" value="Zinc/RING finger domain, C3HC4 (zinc finger)"/>
    <property type="match status" value="1"/>
</dbReference>
<feature type="domain" description="RING-type" evidence="6">
    <location>
        <begin position="133"/>
        <end position="171"/>
    </location>
</feature>
<feature type="region of interest" description="Disordered" evidence="5">
    <location>
        <begin position="1"/>
        <end position="55"/>
    </location>
</feature>
<evidence type="ECO:0000313" key="7">
    <source>
        <dbReference type="EMBL" id="KAK9823534.1"/>
    </source>
</evidence>
<dbReference type="PROSITE" id="PS00518">
    <property type="entry name" value="ZF_RING_1"/>
    <property type="match status" value="1"/>
</dbReference>
<dbReference type="PANTHER" id="PTHR47094:SF1">
    <property type="entry name" value="RING-TYPE E3 UBIQUITIN TRANSFERASE"/>
    <property type="match status" value="1"/>
</dbReference>
<feature type="compositionally biased region" description="Low complexity" evidence="5">
    <location>
        <begin position="43"/>
        <end position="54"/>
    </location>
</feature>
<proteinExistence type="predicted"/>
<dbReference type="GO" id="GO:0006511">
    <property type="term" value="P:ubiquitin-dependent protein catabolic process"/>
    <property type="evidence" value="ECO:0007669"/>
    <property type="project" value="TreeGrafter"/>
</dbReference>
<evidence type="ECO:0000256" key="5">
    <source>
        <dbReference type="SAM" id="MobiDB-lite"/>
    </source>
</evidence>
<dbReference type="GO" id="GO:0032183">
    <property type="term" value="F:SUMO binding"/>
    <property type="evidence" value="ECO:0007669"/>
    <property type="project" value="TreeGrafter"/>
</dbReference>
<evidence type="ECO:0000259" key="6">
    <source>
        <dbReference type="PROSITE" id="PS50089"/>
    </source>
</evidence>
<dbReference type="Proteomes" id="UP001489004">
    <property type="component" value="Unassembled WGS sequence"/>
</dbReference>
<dbReference type="EMBL" id="JALJOR010000002">
    <property type="protein sequence ID" value="KAK9823534.1"/>
    <property type="molecule type" value="Genomic_DNA"/>
</dbReference>
<dbReference type="InterPro" id="IPR017907">
    <property type="entry name" value="Znf_RING_CS"/>
</dbReference>
<feature type="region of interest" description="Disordered" evidence="5">
    <location>
        <begin position="94"/>
        <end position="126"/>
    </location>
</feature>
<evidence type="ECO:0000256" key="4">
    <source>
        <dbReference type="PROSITE-ProRule" id="PRU00175"/>
    </source>
</evidence>
<dbReference type="InterPro" id="IPR049627">
    <property type="entry name" value="SLX8"/>
</dbReference>
<keyword evidence="8" id="KW-1185">Reference proteome</keyword>
<dbReference type="PROSITE" id="PS50089">
    <property type="entry name" value="ZF_RING_2"/>
    <property type="match status" value="1"/>
</dbReference>
<gene>
    <name evidence="7" type="ORF">WJX72_003496</name>
</gene>
<evidence type="ECO:0000256" key="1">
    <source>
        <dbReference type="ARBA" id="ARBA00022723"/>
    </source>
</evidence>
<dbReference type="InterPro" id="IPR001841">
    <property type="entry name" value="Znf_RING"/>
</dbReference>